<keyword evidence="3 6" id="KW-0326">Glycosidase</keyword>
<dbReference type="AlphaFoldDB" id="A0A1H9X4W2"/>
<sequence>MNSPTSGASFHDNPVIPGFHPDPSVCRVGEDYYLVCSSFEYFPGVPIFHSRDLVHWRQIGNVLDRPAQLPLPADAMASDGIYAPTIRHHDGRFWMITTNVSQGGNFLVTADRPEGPWSDPVWLDLPGIDPDLAWDDDGTCWCAFAGAHGPTFTGVQIARVDPGSGKVLEDPFPAWAGTGLQWPEAPHLYRVGGWWYLLIAEGGTERGHTVAIARARSPRGPWESAPANPILSHRGTAHPVQSTGHADLVTTPDGEWWMVLLATRPAGYSPKFHVLGRETFLTPVQWEDGWPRVGPVNLRERAPGALRPQEPAPQRDDFDAPEPEPRLISPRSRPDGSWSLTERQGWLALHATGGTLDRPGCTFVGRRQQHAESRTAVLLDHGTGRAGLSVRLSAGHHYDLEVAGGQASVIARIGPLRQVVATRAVPAGPVVLVITTRSARKWSVGEERLSGLHVAAPDFVAFHVGTDPEPLAELDGRYLSTEVATGFTGRVIGMYVTEGTAWFDWFDHGPLDDAPGRSLTTDLWPTTPPLFGTSRNASALIG</sequence>
<protein>
    <submittedName>
        <fullName evidence="9">Beta-xylosidase</fullName>
    </submittedName>
</protein>
<dbReference type="Pfam" id="PF04616">
    <property type="entry name" value="Glyco_hydro_43"/>
    <property type="match status" value="1"/>
</dbReference>
<dbReference type="GO" id="GO:0004553">
    <property type="term" value="F:hydrolase activity, hydrolyzing O-glycosyl compounds"/>
    <property type="evidence" value="ECO:0007669"/>
    <property type="project" value="InterPro"/>
</dbReference>
<evidence type="ECO:0000256" key="4">
    <source>
        <dbReference type="PIRSR" id="PIRSR606710-1"/>
    </source>
</evidence>
<keyword evidence="2 6" id="KW-0378">Hydrolase</keyword>
<name>A0A1H9X4W2_9PSEU</name>
<dbReference type="SUPFAM" id="SSF49899">
    <property type="entry name" value="Concanavalin A-like lectins/glucanases"/>
    <property type="match status" value="1"/>
</dbReference>
<dbReference type="RefSeq" id="WP_089927040.1">
    <property type="nucleotide sequence ID" value="NZ_FOFV01000027.1"/>
</dbReference>
<feature type="site" description="Important for catalytic activity, responsible for pKa modulation of the active site Glu and correct orientation of both the proton donor and substrate" evidence="5">
    <location>
        <position position="129"/>
    </location>
</feature>
<dbReference type="Proteomes" id="UP000199503">
    <property type="component" value="Unassembled WGS sequence"/>
</dbReference>
<accession>A0A1H9X4W2</accession>
<dbReference type="PANTHER" id="PTHR42812:SF12">
    <property type="entry name" value="BETA-XYLOSIDASE-RELATED"/>
    <property type="match status" value="1"/>
</dbReference>
<evidence type="ECO:0000259" key="8">
    <source>
        <dbReference type="Pfam" id="PF17851"/>
    </source>
</evidence>
<dbReference type="EMBL" id="FOFV01000027">
    <property type="protein sequence ID" value="SES41190.1"/>
    <property type="molecule type" value="Genomic_DNA"/>
</dbReference>
<evidence type="ECO:0000313" key="9">
    <source>
        <dbReference type="EMBL" id="SES41190.1"/>
    </source>
</evidence>
<evidence type="ECO:0000256" key="6">
    <source>
        <dbReference type="RuleBase" id="RU361187"/>
    </source>
</evidence>
<proteinExistence type="inferred from homology"/>
<keyword evidence="10" id="KW-1185">Reference proteome</keyword>
<feature type="domain" description="Beta-xylosidase C-terminal Concanavalin A-like" evidence="8">
    <location>
        <begin position="315"/>
        <end position="507"/>
    </location>
</feature>
<dbReference type="InterPro" id="IPR041542">
    <property type="entry name" value="GH43_C2"/>
</dbReference>
<dbReference type="Gene3D" id="2.60.120.200">
    <property type="match status" value="1"/>
</dbReference>
<evidence type="ECO:0000256" key="2">
    <source>
        <dbReference type="ARBA" id="ARBA00022801"/>
    </source>
</evidence>
<dbReference type="InterPro" id="IPR013320">
    <property type="entry name" value="ConA-like_dom_sf"/>
</dbReference>
<comment type="similarity">
    <text evidence="1 6">Belongs to the glycosyl hydrolase 43 family.</text>
</comment>
<dbReference type="STRING" id="65499.SAMN04488000_12787"/>
<evidence type="ECO:0000256" key="1">
    <source>
        <dbReference type="ARBA" id="ARBA00009865"/>
    </source>
</evidence>
<dbReference type="SUPFAM" id="SSF75005">
    <property type="entry name" value="Arabinanase/levansucrase/invertase"/>
    <property type="match status" value="1"/>
</dbReference>
<evidence type="ECO:0000256" key="3">
    <source>
        <dbReference type="ARBA" id="ARBA00023295"/>
    </source>
</evidence>
<feature type="active site" description="Proton acceptor" evidence="4">
    <location>
        <position position="22"/>
    </location>
</feature>
<dbReference type="InterPro" id="IPR051795">
    <property type="entry name" value="Glycosyl_Hydrlase_43"/>
</dbReference>
<dbReference type="InterPro" id="IPR023296">
    <property type="entry name" value="Glyco_hydro_beta-prop_sf"/>
</dbReference>
<evidence type="ECO:0000256" key="7">
    <source>
        <dbReference type="SAM" id="MobiDB-lite"/>
    </source>
</evidence>
<dbReference type="GO" id="GO:0005975">
    <property type="term" value="P:carbohydrate metabolic process"/>
    <property type="evidence" value="ECO:0007669"/>
    <property type="project" value="InterPro"/>
</dbReference>
<evidence type="ECO:0000313" key="10">
    <source>
        <dbReference type="Proteomes" id="UP000199503"/>
    </source>
</evidence>
<feature type="region of interest" description="Disordered" evidence="7">
    <location>
        <begin position="295"/>
        <end position="339"/>
    </location>
</feature>
<dbReference type="PANTHER" id="PTHR42812">
    <property type="entry name" value="BETA-XYLOSIDASE"/>
    <property type="match status" value="1"/>
</dbReference>
<dbReference type="Gene3D" id="2.115.10.20">
    <property type="entry name" value="Glycosyl hydrolase domain, family 43"/>
    <property type="match status" value="1"/>
</dbReference>
<feature type="active site" description="Proton donor" evidence="4">
    <location>
        <position position="184"/>
    </location>
</feature>
<gene>
    <name evidence="9" type="ORF">SAMN04488000_12787</name>
</gene>
<reference evidence="10" key="1">
    <citation type="submission" date="2016-10" db="EMBL/GenBank/DDBJ databases">
        <authorList>
            <person name="Varghese N."/>
            <person name="Submissions S."/>
        </authorList>
    </citation>
    <scope>NUCLEOTIDE SEQUENCE [LARGE SCALE GENOMIC DNA]</scope>
    <source>
        <strain evidence="10">DSM 44437</strain>
    </source>
</reference>
<dbReference type="CDD" id="cd18617">
    <property type="entry name" value="GH43_XynB-like"/>
    <property type="match status" value="1"/>
</dbReference>
<evidence type="ECO:0000256" key="5">
    <source>
        <dbReference type="PIRSR" id="PIRSR606710-2"/>
    </source>
</evidence>
<dbReference type="Pfam" id="PF17851">
    <property type="entry name" value="GH43_C2"/>
    <property type="match status" value="1"/>
</dbReference>
<dbReference type="OrthoDB" id="9801455at2"/>
<dbReference type="InterPro" id="IPR006710">
    <property type="entry name" value="Glyco_hydro_43"/>
</dbReference>
<organism evidence="9 10">
    <name type="scientific">Lentzea albida</name>
    <dbReference type="NCBI Taxonomy" id="65499"/>
    <lineage>
        <taxon>Bacteria</taxon>
        <taxon>Bacillati</taxon>
        <taxon>Actinomycetota</taxon>
        <taxon>Actinomycetes</taxon>
        <taxon>Pseudonocardiales</taxon>
        <taxon>Pseudonocardiaceae</taxon>
        <taxon>Lentzea</taxon>
    </lineage>
</organism>